<proteinExistence type="predicted"/>
<protein>
    <submittedName>
        <fullName evidence="1">Uncharacterized protein</fullName>
    </submittedName>
</protein>
<organism evidence="1">
    <name type="scientific">Siphoviridae sp. ctkJH11</name>
    <dbReference type="NCBI Taxonomy" id="2825641"/>
    <lineage>
        <taxon>Viruses</taxon>
        <taxon>Duplodnaviria</taxon>
        <taxon>Heunggongvirae</taxon>
        <taxon>Uroviricota</taxon>
        <taxon>Caudoviricetes</taxon>
    </lineage>
</organism>
<dbReference type="EMBL" id="BK015484">
    <property type="protein sequence ID" value="DAE09215.1"/>
    <property type="molecule type" value="Genomic_DNA"/>
</dbReference>
<name>A0A8S5PPX3_9CAUD</name>
<sequence length="37" mass="4313">MTIAKVSNIIKLSIKVKFETKAILLYISFFFKAMLVY</sequence>
<accession>A0A8S5PPX3</accession>
<reference evidence="1" key="1">
    <citation type="journal article" date="2021" name="Proc. Natl. Acad. Sci. U.S.A.">
        <title>A Catalog of Tens of Thousands of Viruses from Human Metagenomes Reveals Hidden Associations with Chronic Diseases.</title>
        <authorList>
            <person name="Tisza M.J."/>
            <person name="Buck C.B."/>
        </authorList>
    </citation>
    <scope>NUCLEOTIDE SEQUENCE</scope>
    <source>
        <strain evidence="1">CtkJH11</strain>
    </source>
</reference>
<evidence type="ECO:0000313" key="1">
    <source>
        <dbReference type="EMBL" id="DAE09215.1"/>
    </source>
</evidence>